<sequence length="866" mass="94691">MSPVGGYAQLKAAVEAGADAVFFGVNPLQGDGRADGTGAGFHARAKVGFDAEALPEMMRGLHERGVLGFVTFNVLVFDRELRDAERQIIHLAESGVDALIVQDHGVARLIHDIAPDLPIHGSTQMSITSAEGAEFARRFGASRVVLGRELSLGDIERIAKQTDIELETFVHGALCVSYSGQCFSSEAWGGRSANRGQCAQACRLPYEMFVDGEYRDLGDARYLLSPGDLYALHQVPELVRIGVDCLKIEGRYKDAEFVALTTAAYRKAVDEAWAGLPLSITPQEEQDLEQVYSRGLGPHFMSGTNHQQVVRGRAPRHRGVRVGTVTGLTERGVLVELTEAVKPGDGLVFDPANWRKPEGREEGGFVYQVNDVDSQWLMVEREKRKTINHQPSTIHELRFAKGAVNPQRIRVGDPVWRTQDPSLNARVKPLLDSADPVYTRPIDAHFVGRVGEVPTLTLSDELGHVVTVSGEAPLSEARNRALDEQTLREQLGKLGGTGYHLGELTTELTGAGFLPVSALNALRREGVEALTEVRGKAPQRRTAPKLAEQASPPLPASPTRGEKHKLHVLVRSPDQLAAALAQRPDSITLDYLELYGLKPSVEKVKAAGIPVRVASPRILKPTEQNLQKFLLGLGAEILVRSGGLLEGLQKSLVEQDRQTINHQPSTINITGDFSLNAANVLTARALLDMGLTRLTPTHDLNARQVAELAGLVGPERLEVIAYQHLPVFHTEHCVFCRFLSSGTDYTNCGHPCESHKVALKDERGVQHPVMADVGCRNTVFEGRPQVAGTHLQTWLDAGLRHFRLEFVHETPEQVREVIRAHRAFLNGEMGGAALENRLREVSEQGITEGSLFVPEGFEVLPALPML</sequence>
<dbReference type="PANTHER" id="PTHR30217:SF10">
    <property type="entry name" value="23S RRNA 5-HYDROXYCYTIDINE C2501 SYNTHASE"/>
    <property type="match status" value="1"/>
</dbReference>
<feature type="domain" description="Peptidase U32 collagenase" evidence="2">
    <location>
        <begin position="415"/>
        <end position="534"/>
    </location>
</feature>
<feature type="region of interest" description="Disordered" evidence="1">
    <location>
        <begin position="532"/>
        <end position="561"/>
    </location>
</feature>
<dbReference type="InterPro" id="IPR051454">
    <property type="entry name" value="RNA/ubiquinone_mod_enzymes"/>
</dbReference>
<evidence type="ECO:0000256" key="1">
    <source>
        <dbReference type="SAM" id="MobiDB-lite"/>
    </source>
</evidence>
<dbReference type="EMBL" id="CP149782">
    <property type="protein sequence ID" value="WYF45941.1"/>
    <property type="molecule type" value="Genomic_DNA"/>
</dbReference>
<dbReference type="Pfam" id="PF12392">
    <property type="entry name" value="DUF3656"/>
    <property type="match status" value="1"/>
</dbReference>
<evidence type="ECO:0000259" key="2">
    <source>
        <dbReference type="Pfam" id="PF12392"/>
    </source>
</evidence>
<gene>
    <name evidence="3" type="ORF">WDJ50_13025</name>
</gene>
<dbReference type="PANTHER" id="PTHR30217">
    <property type="entry name" value="PEPTIDASE U32 FAMILY"/>
    <property type="match status" value="1"/>
</dbReference>
<name>A0AAU6Q6R6_9DEIO</name>
<evidence type="ECO:0000313" key="3">
    <source>
        <dbReference type="EMBL" id="WYF45941.1"/>
    </source>
</evidence>
<dbReference type="InterPro" id="IPR020988">
    <property type="entry name" value="Pept_U32_collagenase"/>
</dbReference>
<dbReference type="RefSeq" id="WP_339097311.1">
    <property type="nucleotide sequence ID" value="NZ_CP149782.1"/>
</dbReference>
<dbReference type="AlphaFoldDB" id="A0AAU6Q6R6"/>
<dbReference type="SUPFAM" id="SSF51395">
    <property type="entry name" value="FMN-linked oxidoreductases"/>
    <property type="match status" value="1"/>
</dbReference>
<accession>A0AAU6Q6R6</accession>
<organism evidence="3">
    <name type="scientific">Deinococcus sp. VB142</name>
    <dbReference type="NCBI Taxonomy" id="3112952"/>
    <lineage>
        <taxon>Bacteria</taxon>
        <taxon>Thermotogati</taxon>
        <taxon>Deinococcota</taxon>
        <taxon>Deinococci</taxon>
        <taxon>Deinococcales</taxon>
        <taxon>Deinococcaceae</taxon>
        <taxon>Deinococcus</taxon>
    </lineage>
</organism>
<protein>
    <submittedName>
        <fullName evidence="3">U32 family peptidase</fullName>
    </submittedName>
</protein>
<dbReference type="InterPro" id="IPR001539">
    <property type="entry name" value="Peptidase_U32"/>
</dbReference>
<proteinExistence type="predicted"/>
<dbReference type="Pfam" id="PF01136">
    <property type="entry name" value="Peptidase_U32"/>
    <property type="match status" value="2"/>
</dbReference>
<reference evidence="3" key="1">
    <citation type="submission" date="2024-03" db="EMBL/GenBank/DDBJ databases">
        <title>Deinococcus weizhi sp. nov., isolated from human skin.</title>
        <authorList>
            <person name="Wei Z."/>
            <person name="Tian F."/>
            <person name="Yang C."/>
            <person name="Xin L.T."/>
            <person name="Wen Z.J."/>
            <person name="Lan K.C."/>
            <person name="Yu L."/>
            <person name="Zhe W."/>
            <person name="Dan F.D."/>
            <person name="Jun W."/>
            <person name="Rui Z."/>
            <person name="Yong X.J."/>
            <person name="Ting Y."/>
            <person name="Wei X."/>
            <person name="Xu Z.G."/>
            <person name="Xin Z."/>
            <person name="Dong F.G."/>
            <person name="Ni X.M."/>
            <person name="Zheng M.G."/>
            <person name="Chun Y."/>
            <person name="Qian W.X."/>
        </authorList>
    </citation>
    <scope>NUCLEOTIDE SEQUENCE</scope>
    <source>
        <strain evidence="3">VB142</strain>
    </source>
</reference>